<sequence>MPEPGTDDEKPLYVDISALLDGTVPQPPEPVLLKRSDGHRLFYAGQVNLLFGDPESGKTWICFACAVEALKAARKVLIIDLDHNGAPATVHRLIALGAPIDRLRDPQAFRYCEPDDRSELRQIVGDSTHWRPAVAIVDSIGELLPLHGANSNSSDEFTVVHSTVLKPLAKSGAAVLAVDHLAKSPDSRAQGPGGTAAKRRAIGGVSVRVKARKPFTPGHGGEALLIVNKDRHGGVRAHCPVGDREPVAGTFKLLAFNDGVLEWAFTAPADGERNDDENAPSEDVAALAELDPPPDSVEDARQRLGWRKQRAANALRTWREEKTERNADQ</sequence>
<protein>
    <recommendedName>
        <fullName evidence="3">Recombinase RecA</fullName>
    </recommendedName>
</protein>
<dbReference type="InterPro" id="IPR027417">
    <property type="entry name" value="P-loop_NTPase"/>
</dbReference>
<dbReference type="Gene3D" id="3.40.50.300">
    <property type="entry name" value="P-loop containing nucleotide triphosphate hydrolases"/>
    <property type="match status" value="1"/>
</dbReference>
<evidence type="ECO:0000313" key="1">
    <source>
        <dbReference type="EMBL" id="OQZ88430.1"/>
    </source>
</evidence>
<keyword evidence="2" id="KW-1185">Reference proteome</keyword>
<name>A0ABX3R389_9MYCO</name>
<reference evidence="1 2" key="1">
    <citation type="submission" date="2017-02" db="EMBL/GenBank/DDBJ databases">
        <title>The new phylogeny of genus Mycobacterium.</title>
        <authorList>
            <person name="Tortoli E."/>
            <person name="Trovato A."/>
            <person name="Cirillo D.M."/>
        </authorList>
    </citation>
    <scope>NUCLEOTIDE SEQUENCE [LARGE SCALE GENOMIC DNA]</scope>
    <source>
        <strain evidence="1 2">DSM 45230</strain>
    </source>
</reference>
<accession>A0ABX3R389</accession>
<comment type="caution">
    <text evidence="1">The sequence shown here is derived from an EMBL/GenBank/DDBJ whole genome shotgun (WGS) entry which is preliminary data.</text>
</comment>
<dbReference type="Proteomes" id="UP000192319">
    <property type="component" value="Unassembled WGS sequence"/>
</dbReference>
<evidence type="ECO:0000313" key="2">
    <source>
        <dbReference type="Proteomes" id="UP000192319"/>
    </source>
</evidence>
<dbReference type="EMBL" id="MVHD01000057">
    <property type="protein sequence ID" value="OQZ88430.1"/>
    <property type="molecule type" value="Genomic_DNA"/>
</dbReference>
<organism evidence="1 2">
    <name type="scientific">Mycobacterium alsense</name>
    <dbReference type="NCBI Taxonomy" id="324058"/>
    <lineage>
        <taxon>Bacteria</taxon>
        <taxon>Bacillati</taxon>
        <taxon>Actinomycetota</taxon>
        <taxon>Actinomycetes</taxon>
        <taxon>Mycobacteriales</taxon>
        <taxon>Mycobacteriaceae</taxon>
        <taxon>Mycobacterium</taxon>
    </lineage>
</organism>
<evidence type="ECO:0008006" key="3">
    <source>
        <dbReference type="Google" id="ProtNLM"/>
    </source>
</evidence>
<gene>
    <name evidence="1" type="ORF">BST11_22800</name>
</gene>
<proteinExistence type="predicted"/>
<dbReference type="SUPFAM" id="SSF52540">
    <property type="entry name" value="P-loop containing nucleoside triphosphate hydrolases"/>
    <property type="match status" value="1"/>
</dbReference>